<name>A0AAU9TRL3_EUPED</name>
<evidence type="ECO:0000313" key="1">
    <source>
        <dbReference type="EMBL" id="CAH2088797.1"/>
    </source>
</evidence>
<accession>A0AAU9TRL3</accession>
<dbReference type="EMBL" id="CAKOGL010000007">
    <property type="protein sequence ID" value="CAH2088797.1"/>
    <property type="molecule type" value="Genomic_DNA"/>
</dbReference>
<organism evidence="1 2">
    <name type="scientific">Euphydryas editha</name>
    <name type="common">Edith's checkerspot</name>
    <dbReference type="NCBI Taxonomy" id="104508"/>
    <lineage>
        <taxon>Eukaryota</taxon>
        <taxon>Metazoa</taxon>
        <taxon>Ecdysozoa</taxon>
        <taxon>Arthropoda</taxon>
        <taxon>Hexapoda</taxon>
        <taxon>Insecta</taxon>
        <taxon>Pterygota</taxon>
        <taxon>Neoptera</taxon>
        <taxon>Endopterygota</taxon>
        <taxon>Lepidoptera</taxon>
        <taxon>Glossata</taxon>
        <taxon>Ditrysia</taxon>
        <taxon>Papilionoidea</taxon>
        <taxon>Nymphalidae</taxon>
        <taxon>Nymphalinae</taxon>
        <taxon>Euphydryas</taxon>
    </lineage>
</organism>
<keyword evidence="2" id="KW-1185">Reference proteome</keyword>
<dbReference type="Proteomes" id="UP001153954">
    <property type="component" value="Unassembled WGS sequence"/>
</dbReference>
<protein>
    <submittedName>
        <fullName evidence="1">Uncharacterized protein</fullName>
    </submittedName>
</protein>
<proteinExistence type="predicted"/>
<dbReference type="AlphaFoldDB" id="A0AAU9TRL3"/>
<sequence length="118" mass="13744">MDSLEEIEPVFAVFDDLNNNILEEIEVPVPRNPKVCFRGVDPFRDYSEDSFKMRFRFSKNIVMNLILPKIYDSLQLETQRGLPISPVCQLLTASRFYTEDSRLFVETSCISLNRRCAT</sequence>
<gene>
    <name evidence="1" type="ORF">EEDITHA_LOCUS4926</name>
</gene>
<comment type="caution">
    <text evidence="1">The sequence shown here is derived from an EMBL/GenBank/DDBJ whole genome shotgun (WGS) entry which is preliminary data.</text>
</comment>
<evidence type="ECO:0000313" key="2">
    <source>
        <dbReference type="Proteomes" id="UP001153954"/>
    </source>
</evidence>
<reference evidence="1" key="1">
    <citation type="submission" date="2022-03" db="EMBL/GenBank/DDBJ databases">
        <authorList>
            <person name="Tunstrom K."/>
        </authorList>
    </citation>
    <scope>NUCLEOTIDE SEQUENCE</scope>
</reference>